<reference evidence="4" key="1">
    <citation type="submission" date="2020-11" db="EMBL/GenBank/DDBJ databases">
        <title>Carbohydrate-dependent, anaerobic sulfur respiration: A novel catabolism in halophilic archaea.</title>
        <authorList>
            <person name="Sorokin D.Y."/>
            <person name="Messina E."/>
            <person name="Smedile F."/>
            <person name="La Cono V."/>
            <person name="Hallsworth J.E."/>
            <person name="Yakimov M.M."/>
        </authorList>
    </citation>
    <scope>NUCLEOTIDE SEQUENCE</scope>
    <source>
        <strain evidence="4">AArc-S</strain>
    </source>
</reference>
<proteinExistence type="predicted"/>
<evidence type="ECO:0000313" key="4">
    <source>
        <dbReference type="EMBL" id="QSG02116.1"/>
    </source>
</evidence>
<dbReference type="GO" id="GO:0006637">
    <property type="term" value="P:acyl-CoA metabolic process"/>
    <property type="evidence" value="ECO:0007669"/>
    <property type="project" value="TreeGrafter"/>
</dbReference>
<accession>A0A897MVC8</accession>
<dbReference type="GO" id="GO:0005829">
    <property type="term" value="C:cytosol"/>
    <property type="evidence" value="ECO:0007669"/>
    <property type="project" value="TreeGrafter"/>
</dbReference>
<dbReference type="Pfam" id="PF03061">
    <property type="entry name" value="4HBT"/>
    <property type="match status" value="1"/>
</dbReference>
<dbReference type="CDD" id="cd03442">
    <property type="entry name" value="BFIT_BACH"/>
    <property type="match status" value="1"/>
</dbReference>
<keyword evidence="5" id="KW-1185">Reference proteome</keyword>
<evidence type="ECO:0000313" key="5">
    <source>
        <dbReference type="Proteomes" id="UP000663586"/>
    </source>
</evidence>
<name>A0A897MVC8_9EURY</name>
<feature type="region of interest" description="Disordered" evidence="2">
    <location>
        <begin position="120"/>
        <end position="144"/>
    </location>
</feature>
<dbReference type="SUPFAM" id="SSF54637">
    <property type="entry name" value="Thioesterase/thiol ester dehydrase-isomerase"/>
    <property type="match status" value="1"/>
</dbReference>
<organism evidence="4 5">
    <name type="scientific">Natranaeroarchaeum sulfidigenes</name>
    <dbReference type="NCBI Taxonomy" id="2784880"/>
    <lineage>
        <taxon>Archaea</taxon>
        <taxon>Methanobacteriati</taxon>
        <taxon>Methanobacteriota</taxon>
        <taxon>Stenosarchaea group</taxon>
        <taxon>Halobacteria</taxon>
        <taxon>Halobacteriales</taxon>
        <taxon>Natronoarchaeaceae</taxon>
        <taxon>Natranaeroarchaeum</taxon>
    </lineage>
</organism>
<dbReference type="InterPro" id="IPR029069">
    <property type="entry name" value="HotDog_dom_sf"/>
</dbReference>
<feature type="compositionally biased region" description="Basic and acidic residues" evidence="2">
    <location>
        <begin position="128"/>
        <end position="144"/>
    </location>
</feature>
<sequence length="144" mass="16441">MPTLMDTYIENRYRVQPNHANNYETAHGGNVMKWMDEVGAMSAMRFAGHSCVTANVDELDFQRSIPIGDNVLVEAYVYEAGRTSVRVHLRTYREDPRTGECEQTTESNFVFVALENGSPTEVPELTVESERGEEFRQRALEYDP</sequence>
<evidence type="ECO:0000256" key="1">
    <source>
        <dbReference type="ARBA" id="ARBA00022801"/>
    </source>
</evidence>
<dbReference type="Proteomes" id="UP000663586">
    <property type="component" value="Chromosome"/>
</dbReference>
<dbReference type="InterPro" id="IPR033120">
    <property type="entry name" value="HOTDOG_ACOT"/>
</dbReference>
<evidence type="ECO:0000259" key="3">
    <source>
        <dbReference type="PROSITE" id="PS51770"/>
    </source>
</evidence>
<dbReference type="EMBL" id="CP064786">
    <property type="protein sequence ID" value="QSG02116.1"/>
    <property type="molecule type" value="Genomic_DNA"/>
</dbReference>
<protein>
    <submittedName>
        <fullName evidence="4">Acyl-CoA hydrolase</fullName>
    </submittedName>
</protein>
<dbReference type="KEGG" id="hara:AArcS_0894"/>
<evidence type="ECO:0000256" key="2">
    <source>
        <dbReference type="SAM" id="MobiDB-lite"/>
    </source>
</evidence>
<feature type="domain" description="HotDog ACOT-type" evidence="3">
    <location>
        <begin position="5"/>
        <end position="117"/>
    </location>
</feature>
<dbReference type="PROSITE" id="PS51770">
    <property type="entry name" value="HOTDOG_ACOT"/>
    <property type="match status" value="1"/>
</dbReference>
<dbReference type="AlphaFoldDB" id="A0A897MVC8"/>
<dbReference type="InterPro" id="IPR006683">
    <property type="entry name" value="Thioestr_dom"/>
</dbReference>
<dbReference type="PANTHER" id="PTHR11049:SF24">
    <property type="entry name" value="CYTOSOLIC ACYL COENZYME A THIOESTER HYDROLASE"/>
    <property type="match status" value="1"/>
</dbReference>
<dbReference type="GeneID" id="70684280"/>
<dbReference type="RefSeq" id="WP_238479231.1">
    <property type="nucleotide sequence ID" value="NZ_CP064786.1"/>
</dbReference>
<dbReference type="GO" id="GO:0009062">
    <property type="term" value="P:fatty acid catabolic process"/>
    <property type="evidence" value="ECO:0007669"/>
    <property type="project" value="TreeGrafter"/>
</dbReference>
<dbReference type="InterPro" id="IPR040170">
    <property type="entry name" value="Cytosol_ACT"/>
</dbReference>
<dbReference type="GO" id="GO:0052816">
    <property type="term" value="F:long-chain fatty acyl-CoA hydrolase activity"/>
    <property type="evidence" value="ECO:0007669"/>
    <property type="project" value="TreeGrafter"/>
</dbReference>
<dbReference type="PANTHER" id="PTHR11049">
    <property type="entry name" value="ACYL COENZYME A THIOESTER HYDROLASE"/>
    <property type="match status" value="1"/>
</dbReference>
<keyword evidence="1 4" id="KW-0378">Hydrolase</keyword>
<gene>
    <name evidence="4" type="ORF">AArcS_0894</name>
</gene>
<dbReference type="Gene3D" id="3.10.129.10">
    <property type="entry name" value="Hotdog Thioesterase"/>
    <property type="match status" value="1"/>
</dbReference>